<feature type="compositionally biased region" description="Basic and acidic residues" evidence="1">
    <location>
        <begin position="678"/>
        <end position="690"/>
    </location>
</feature>
<feature type="compositionally biased region" description="Basic and acidic residues" evidence="1">
    <location>
        <begin position="372"/>
        <end position="388"/>
    </location>
</feature>
<dbReference type="GO" id="GO:0003677">
    <property type="term" value="F:DNA binding"/>
    <property type="evidence" value="ECO:0007669"/>
    <property type="project" value="InterPro"/>
</dbReference>
<feature type="compositionally biased region" description="Basic and acidic residues" evidence="1">
    <location>
        <begin position="399"/>
        <end position="409"/>
    </location>
</feature>
<feature type="compositionally biased region" description="Polar residues" evidence="1">
    <location>
        <begin position="494"/>
        <end position="528"/>
    </location>
</feature>
<feature type="region of interest" description="Disordered" evidence="1">
    <location>
        <begin position="446"/>
        <end position="534"/>
    </location>
</feature>
<dbReference type="SMART" id="SM00384">
    <property type="entry name" value="AT_hook"/>
    <property type="match status" value="2"/>
</dbReference>
<dbReference type="OrthoDB" id="2420608at2759"/>
<comment type="caution">
    <text evidence="2">The sequence shown here is derived from an EMBL/GenBank/DDBJ whole genome shotgun (WGS) entry which is preliminary data.</text>
</comment>
<feature type="compositionally biased region" description="Basic and acidic residues" evidence="1">
    <location>
        <begin position="185"/>
        <end position="203"/>
    </location>
</feature>
<feature type="compositionally biased region" description="Basic and acidic residues" evidence="1">
    <location>
        <begin position="480"/>
        <end position="489"/>
    </location>
</feature>
<feature type="compositionally biased region" description="Acidic residues" evidence="1">
    <location>
        <begin position="862"/>
        <end position="879"/>
    </location>
</feature>
<feature type="compositionally biased region" description="Basic and acidic residues" evidence="1">
    <location>
        <begin position="756"/>
        <end position="765"/>
    </location>
</feature>
<dbReference type="PANTHER" id="PTHR15992:SF5">
    <property type="entry name" value="HOLLIDAY JUNCTION RECOGNITION PROTEIN"/>
    <property type="match status" value="1"/>
</dbReference>
<organism evidence="2 3">
    <name type="scientific">Fusarium sarcochroum</name>
    <dbReference type="NCBI Taxonomy" id="1208366"/>
    <lineage>
        <taxon>Eukaryota</taxon>
        <taxon>Fungi</taxon>
        <taxon>Dikarya</taxon>
        <taxon>Ascomycota</taxon>
        <taxon>Pezizomycotina</taxon>
        <taxon>Sordariomycetes</taxon>
        <taxon>Hypocreomycetidae</taxon>
        <taxon>Hypocreales</taxon>
        <taxon>Nectriaceae</taxon>
        <taxon>Fusarium</taxon>
        <taxon>Fusarium lateritium species complex</taxon>
    </lineage>
</organism>
<proteinExistence type="predicted"/>
<dbReference type="Proteomes" id="UP000622797">
    <property type="component" value="Unassembled WGS sequence"/>
</dbReference>
<feature type="compositionally biased region" description="Polar residues" evidence="1">
    <location>
        <begin position="967"/>
        <end position="980"/>
    </location>
</feature>
<feature type="region of interest" description="Disordered" evidence="1">
    <location>
        <begin position="263"/>
        <end position="423"/>
    </location>
</feature>
<dbReference type="GO" id="GO:0042393">
    <property type="term" value="F:histone binding"/>
    <property type="evidence" value="ECO:0007669"/>
    <property type="project" value="InterPro"/>
</dbReference>
<protein>
    <submittedName>
        <fullName evidence="2">Uncharacterized protein</fullName>
    </submittedName>
</protein>
<feature type="compositionally biased region" description="Basic and acidic residues" evidence="1">
    <location>
        <begin position="621"/>
        <end position="630"/>
    </location>
</feature>
<evidence type="ECO:0000313" key="3">
    <source>
        <dbReference type="Proteomes" id="UP000622797"/>
    </source>
</evidence>
<feature type="region of interest" description="Disordered" evidence="1">
    <location>
        <begin position="705"/>
        <end position="1007"/>
    </location>
</feature>
<reference evidence="2" key="2">
    <citation type="submission" date="2020-05" db="EMBL/GenBank/DDBJ databases">
        <authorList>
            <person name="Kim H.-S."/>
            <person name="Proctor R.H."/>
            <person name="Brown D.W."/>
        </authorList>
    </citation>
    <scope>NUCLEOTIDE SEQUENCE</scope>
    <source>
        <strain evidence="2">NRRL 20472</strain>
    </source>
</reference>
<feature type="compositionally biased region" description="Polar residues" evidence="1">
    <location>
        <begin position="995"/>
        <end position="1004"/>
    </location>
</feature>
<dbReference type="AlphaFoldDB" id="A0A8H4U035"/>
<dbReference type="Gene3D" id="1.10.20.10">
    <property type="entry name" value="Histone, subunit A"/>
    <property type="match status" value="1"/>
</dbReference>
<feature type="region of interest" description="Disordered" evidence="1">
    <location>
        <begin position="677"/>
        <end position="696"/>
    </location>
</feature>
<dbReference type="EMBL" id="JABEXW010000246">
    <property type="protein sequence ID" value="KAF4967305.1"/>
    <property type="molecule type" value="Genomic_DNA"/>
</dbReference>
<accession>A0A8H4U035</accession>
<dbReference type="InterPro" id="IPR018465">
    <property type="entry name" value="Scm3/HJURP"/>
</dbReference>
<evidence type="ECO:0000256" key="1">
    <source>
        <dbReference type="SAM" id="MobiDB-lite"/>
    </source>
</evidence>
<feature type="compositionally biased region" description="Basic residues" evidence="1">
    <location>
        <begin position="1"/>
        <end position="10"/>
    </location>
</feature>
<feature type="compositionally biased region" description="Polar residues" evidence="1">
    <location>
        <begin position="325"/>
        <end position="343"/>
    </location>
</feature>
<evidence type="ECO:0000313" key="2">
    <source>
        <dbReference type="EMBL" id="KAF4967305.1"/>
    </source>
</evidence>
<feature type="compositionally biased region" description="Basic and acidic residues" evidence="1">
    <location>
        <begin position="129"/>
        <end position="174"/>
    </location>
</feature>
<sequence length="1029" mass="114115">MGPPAKKRRRESSTRKPAQDEDDDDDELASHPQEIRVRRDPDIQLALKRANADHKLQSTMAHIIEKYSRDFEGIGDEIDMETGEIVVNNGHLRSMRDEGDVEGLWVEGDSNIDEDEGILLEDLTDEYSDNERPVNEVRDSQSDDGTNRSTRDQETHATLRNGDKAIDKASEHAPDIVNGTSKTPHGQDERLPSDLYHDGEVIDHPQFGPPSFQPGASSGFGPPPPGFAPWGMMPAFPMQAWGRDDIPPYFNMPPSMPGPWFSPGRYNFPTNNGQTSIWGRSQTKKTKRVGSMKGSSKRSTDLKSTDAPANEEVGITDGNDKISSKEQQPQSQEFPAFDQTINASDEDDDLIFSGITDSTPAKSSPVPPVKGDSTKKSATKEHTERALEETAGNVIKLPHHNDESDDTSRRRSGRARKQTEYMGKISWDDAREWRKSGQTLSVELFRANTSMREGFQSVDNTGEERLPSQEKTPTNVPTAKEAEMEENPRRQVVPDSQDTATPFNSSAPQPSQPKENNNKPSTFSQTIGPTMELSDDEAPLVLSRIKPPKHRVEALNADPQLPVEPLQDQIRADEAAVSAVGSSPKTIQNTRRIESRVADVLDKAVQSLKRKAGRPKGSTNRPKEAAVKEATVKKATVKEATLIPTIIVAPGDGSEPRKRKRGRPRKSDVAIQNIQVEVQDHQDEVTHSDEAPSYSEVLQQELADASLAIEEPETPHYLSHELRWLHKTKPKSKGGATHEIQDTAPDTQLRPRRSREKLQPTKDATEEPDETIEEPQDAAPEDAALEKQPSHQGSQEILQATDIIMEEPMEISKDPEVIEDDQPSSPIIHATLPNDVSSPDDDLPPIYEESLNNHGPSNDDRPPEEEGPLEENGPPEDAESLPSLPQDIIVQQVSTPRKPKDTITHPMEPPSSSHKPHTPRHTSIRTTRAPSSRRSLLSFVSDSESDTDGSRDELTRRVKSASKTRSARPSTQKAWRTTALTKEVHKTPSRRRVQEMSSPISTVRTPGGTERTCGVDGYHCGRDYCFTCF</sequence>
<feature type="compositionally biased region" description="Acidic residues" evidence="1">
    <location>
        <begin position="766"/>
        <end position="780"/>
    </location>
</feature>
<feature type="compositionally biased region" description="Basic residues" evidence="1">
    <location>
        <begin position="914"/>
        <end position="923"/>
    </location>
</feature>
<dbReference type="InterPro" id="IPR017956">
    <property type="entry name" value="AT_hook_DNA-bd_motif"/>
</dbReference>
<reference evidence="2" key="1">
    <citation type="journal article" date="2020" name="BMC Genomics">
        <title>Correction to: Identification and distribution of gene clusters required for synthesis of sphingolipid metabolism inhibitors in diverse species of the filamentous fungus Fusarium.</title>
        <authorList>
            <person name="Kim H.S."/>
            <person name="Lohmar J.M."/>
            <person name="Busman M."/>
            <person name="Brown D.W."/>
            <person name="Naumann T.A."/>
            <person name="Divon H.H."/>
            <person name="Lysoe E."/>
            <person name="Uhlig S."/>
            <person name="Proctor R.H."/>
        </authorList>
    </citation>
    <scope>NUCLEOTIDE SEQUENCE</scope>
    <source>
        <strain evidence="2">NRRL 20472</strain>
    </source>
</reference>
<dbReference type="Pfam" id="PF10384">
    <property type="entry name" value="Scm3"/>
    <property type="match status" value="1"/>
</dbReference>
<feature type="region of interest" description="Disordered" evidence="1">
    <location>
        <begin position="1"/>
        <end position="41"/>
    </location>
</feature>
<dbReference type="GO" id="GO:0046982">
    <property type="term" value="F:protein heterodimerization activity"/>
    <property type="evidence" value="ECO:0007669"/>
    <property type="project" value="InterPro"/>
</dbReference>
<feature type="compositionally biased region" description="Basic residues" evidence="1">
    <location>
        <begin position="957"/>
        <end position="966"/>
    </location>
</feature>
<dbReference type="InterPro" id="IPR009072">
    <property type="entry name" value="Histone-fold"/>
</dbReference>
<feature type="region of interest" description="Disordered" evidence="1">
    <location>
        <begin position="607"/>
        <end position="630"/>
    </location>
</feature>
<feature type="region of interest" description="Disordered" evidence="1">
    <location>
        <begin position="125"/>
        <end position="226"/>
    </location>
</feature>
<feature type="compositionally biased region" description="Polar residues" evidence="1">
    <location>
        <begin position="924"/>
        <end position="942"/>
    </location>
</feature>
<dbReference type="GO" id="GO:0005634">
    <property type="term" value="C:nucleus"/>
    <property type="evidence" value="ECO:0007669"/>
    <property type="project" value="InterPro"/>
</dbReference>
<keyword evidence="3" id="KW-1185">Reference proteome</keyword>
<gene>
    <name evidence="2" type="ORF">FSARC_5135</name>
</gene>
<dbReference type="PANTHER" id="PTHR15992">
    <property type="entry name" value="HOLLIDAY JUNCTION RECOGNITION PROTEIN"/>
    <property type="match status" value="1"/>
</dbReference>
<name>A0A8H4U035_9HYPO</name>
<feature type="region of interest" description="Disordered" evidence="1">
    <location>
        <begin position="648"/>
        <end position="672"/>
    </location>
</feature>
<feature type="compositionally biased region" description="Polar residues" evidence="1">
    <location>
        <begin position="268"/>
        <end position="281"/>
    </location>
</feature>